<feature type="domain" description="C-type lectin" evidence="1">
    <location>
        <begin position="1"/>
        <end position="82"/>
    </location>
</feature>
<dbReference type="Pfam" id="PF00059">
    <property type="entry name" value="Lectin_C"/>
    <property type="match status" value="1"/>
</dbReference>
<dbReference type="EMBL" id="KB097640">
    <property type="protein sequence ID" value="ESN92507.1"/>
    <property type="molecule type" value="Genomic_DNA"/>
</dbReference>
<evidence type="ECO:0000259" key="1">
    <source>
        <dbReference type="PROSITE" id="PS50041"/>
    </source>
</evidence>
<dbReference type="Gene3D" id="3.10.100.10">
    <property type="entry name" value="Mannose-Binding Protein A, subunit A"/>
    <property type="match status" value="1"/>
</dbReference>
<dbReference type="GO" id="GO:0006955">
    <property type="term" value="P:immune response"/>
    <property type="evidence" value="ECO:0000318"/>
    <property type="project" value="GO_Central"/>
</dbReference>
<dbReference type="InterPro" id="IPR016186">
    <property type="entry name" value="C-type_lectin-like/link_sf"/>
</dbReference>
<dbReference type="InterPro" id="IPR016187">
    <property type="entry name" value="CTDL_fold"/>
</dbReference>
<keyword evidence="4" id="KW-1185">Reference proteome</keyword>
<reference evidence="2 4" key="2">
    <citation type="journal article" date="2013" name="Nature">
        <title>Insights into bilaterian evolution from three spiralian genomes.</title>
        <authorList>
            <person name="Simakov O."/>
            <person name="Marletaz F."/>
            <person name="Cho S.J."/>
            <person name="Edsinger-Gonzales E."/>
            <person name="Havlak P."/>
            <person name="Hellsten U."/>
            <person name="Kuo D.H."/>
            <person name="Larsson T."/>
            <person name="Lv J."/>
            <person name="Arendt D."/>
            <person name="Savage R."/>
            <person name="Osoegawa K."/>
            <person name="de Jong P."/>
            <person name="Grimwood J."/>
            <person name="Chapman J.A."/>
            <person name="Shapiro H."/>
            <person name="Aerts A."/>
            <person name="Otillar R.P."/>
            <person name="Terry A.Y."/>
            <person name="Boore J.L."/>
            <person name="Grigoriev I.V."/>
            <person name="Lindberg D.R."/>
            <person name="Seaver E.C."/>
            <person name="Weisblat D.A."/>
            <person name="Putnam N.H."/>
            <person name="Rokhsar D.S."/>
        </authorList>
    </citation>
    <scope>NUCLEOTIDE SEQUENCE</scope>
</reference>
<name>T1FGY1_HELRO</name>
<organism evidence="3 4">
    <name type="scientific">Helobdella robusta</name>
    <name type="common">Californian leech</name>
    <dbReference type="NCBI Taxonomy" id="6412"/>
    <lineage>
        <taxon>Eukaryota</taxon>
        <taxon>Metazoa</taxon>
        <taxon>Spiralia</taxon>
        <taxon>Lophotrochozoa</taxon>
        <taxon>Annelida</taxon>
        <taxon>Clitellata</taxon>
        <taxon>Hirudinea</taxon>
        <taxon>Rhynchobdellida</taxon>
        <taxon>Glossiphoniidae</taxon>
        <taxon>Helobdella</taxon>
    </lineage>
</organism>
<sequence>MKSLLVSVGSVEESSFLVEKSSENDYWIGMYRLSCSKNESHSYWLDGSNFDFVNWMTSESEPNEDTCCSRIVNGGMWRDKFCHYNGCFYICEKPASTFKLQIKGRAYRRLADSYVGSDSLEVVYNKRCLVQFCMVTCLQNWICAGFNMRPALGGDGGSSVVVDGGGGVAGCNCELKDARSWLTSEPVPGVGASYWSYPIYGYDF</sequence>
<dbReference type="GO" id="GO:0038187">
    <property type="term" value="F:pattern recognition receptor activity"/>
    <property type="evidence" value="ECO:0000318"/>
    <property type="project" value="GO_Central"/>
</dbReference>
<proteinExistence type="predicted"/>
<dbReference type="GO" id="GO:0030246">
    <property type="term" value="F:carbohydrate binding"/>
    <property type="evidence" value="ECO:0000318"/>
    <property type="project" value="GO_Central"/>
</dbReference>
<dbReference type="InterPro" id="IPR050111">
    <property type="entry name" value="C-type_lectin/snaclec_domain"/>
</dbReference>
<protein>
    <recommendedName>
        <fullName evidence="1">C-type lectin domain-containing protein</fullName>
    </recommendedName>
</protein>
<reference evidence="4" key="1">
    <citation type="submission" date="2012-12" db="EMBL/GenBank/DDBJ databases">
        <authorList>
            <person name="Hellsten U."/>
            <person name="Grimwood J."/>
            <person name="Chapman J.A."/>
            <person name="Shapiro H."/>
            <person name="Aerts A."/>
            <person name="Otillar R.P."/>
            <person name="Terry A.Y."/>
            <person name="Boore J.L."/>
            <person name="Simakov O."/>
            <person name="Marletaz F."/>
            <person name="Cho S.-J."/>
            <person name="Edsinger-Gonzales E."/>
            <person name="Havlak P."/>
            <person name="Kuo D.-H."/>
            <person name="Larsson T."/>
            <person name="Lv J."/>
            <person name="Arendt D."/>
            <person name="Savage R."/>
            <person name="Osoegawa K."/>
            <person name="de Jong P."/>
            <person name="Lindberg D.R."/>
            <person name="Seaver E.C."/>
            <person name="Weisblat D.A."/>
            <person name="Putnam N.H."/>
            <person name="Grigoriev I.V."/>
            <person name="Rokhsar D.S."/>
        </authorList>
    </citation>
    <scope>NUCLEOTIDE SEQUENCE</scope>
</reference>
<accession>T1FGY1</accession>
<dbReference type="InterPro" id="IPR001304">
    <property type="entry name" value="C-type_lectin-like"/>
</dbReference>
<dbReference type="PANTHER" id="PTHR22803">
    <property type="entry name" value="MANNOSE, PHOSPHOLIPASE, LECTIN RECEPTOR RELATED"/>
    <property type="match status" value="1"/>
</dbReference>
<dbReference type="EMBL" id="AMQM01007568">
    <property type="status" value="NOT_ANNOTATED_CDS"/>
    <property type="molecule type" value="Genomic_DNA"/>
</dbReference>
<gene>
    <name evidence="3" type="primary">20208080</name>
    <name evidence="2" type="ORF">HELRODRAFT_181382</name>
</gene>
<dbReference type="KEGG" id="hro:HELRODRAFT_181382"/>
<dbReference type="InParanoid" id="T1FGY1"/>
<evidence type="ECO:0000313" key="4">
    <source>
        <dbReference type="Proteomes" id="UP000015101"/>
    </source>
</evidence>
<dbReference type="CTD" id="20208080"/>
<dbReference type="Proteomes" id="UP000015101">
    <property type="component" value="Unassembled WGS sequence"/>
</dbReference>
<evidence type="ECO:0000313" key="2">
    <source>
        <dbReference type="EMBL" id="ESN92507.1"/>
    </source>
</evidence>
<dbReference type="SUPFAM" id="SSF56436">
    <property type="entry name" value="C-type lectin-like"/>
    <property type="match status" value="1"/>
</dbReference>
<dbReference type="PROSITE" id="PS50041">
    <property type="entry name" value="C_TYPE_LECTIN_2"/>
    <property type="match status" value="1"/>
</dbReference>
<dbReference type="AlphaFoldDB" id="T1FGY1"/>
<evidence type="ECO:0000313" key="3">
    <source>
        <dbReference type="EnsemblMetazoa" id="HelroP181382"/>
    </source>
</evidence>
<dbReference type="CDD" id="cd00037">
    <property type="entry name" value="CLECT"/>
    <property type="match status" value="1"/>
</dbReference>
<reference evidence="3" key="3">
    <citation type="submission" date="2015-06" db="UniProtKB">
        <authorList>
            <consortium name="EnsemblMetazoa"/>
        </authorList>
    </citation>
    <scope>IDENTIFICATION</scope>
</reference>
<dbReference type="RefSeq" id="XP_009029437.1">
    <property type="nucleotide sequence ID" value="XM_009031189.1"/>
</dbReference>
<dbReference type="HOGENOM" id="CLU_103918_0_0_1"/>
<dbReference type="EnsemblMetazoa" id="HelroT181382">
    <property type="protein sequence ID" value="HelroP181382"/>
    <property type="gene ID" value="HelroG181382"/>
</dbReference>
<dbReference type="GO" id="GO:0009897">
    <property type="term" value="C:external side of plasma membrane"/>
    <property type="evidence" value="ECO:0000318"/>
    <property type="project" value="GO_Central"/>
</dbReference>
<dbReference type="GeneID" id="20208080"/>